<dbReference type="EMBL" id="KK107211">
    <property type="protein sequence ID" value="EZA55326.1"/>
    <property type="molecule type" value="Genomic_DNA"/>
</dbReference>
<proteinExistence type="predicted"/>
<gene>
    <name evidence="1" type="ORF">X777_04779</name>
</gene>
<sequence length="76" mass="8663">MRRSLHSRGLRHFPWNVTAYEGSSVLFACVYVAPRVCARVRGSARGRNCRNNTVPEVANGWPVRLFEMEVSNSRVK</sequence>
<reference evidence="1 2" key="1">
    <citation type="journal article" date="2014" name="Curr. Biol.">
        <title>The genome of the clonal raider ant Cerapachys biroi.</title>
        <authorList>
            <person name="Oxley P.R."/>
            <person name="Ji L."/>
            <person name="Fetter-Pruneda I."/>
            <person name="McKenzie S.K."/>
            <person name="Li C."/>
            <person name="Hu H."/>
            <person name="Zhang G."/>
            <person name="Kronauer D.J."/>
        </authorList>
    </citation>
    <scope>NUCLEOTIDE SEQUENCE [LARGE SCALE GENOMIC DNA]</scope>
</reference>
<protein>
    <submittedName>
        <fullName evidence="1">Uncharacterized protein</fullName>
    </submittedName>
</protein>
<dbReference type="AlphaFoldDB" id="A0A026WI25"/>
<name>A0A026WI25_OOCBI</name>
<dbReference type="Proteomes" id="UP000053097">
    <property type="component" value="Unassembled WGS sequence"/>
</dbReference>
<keyword evidence="2" id="KW-1185">Reference proteome</keyword>
<accession>A0A026WI25</accession>
<evidence type="ECO:0000313" key="1">
    <source>
        <dbReference type="EMBL" id="EZA55326.1"/>
    </source>
</evidence>
<evidence type="ECO:0000313" key="2">
    <source>
        <dbReference type="Proteomes" id="UP000053097"/>
    </source>
</evidence>
<organism evidence="1 2">
    <name type="scientific">Ooceraea biroi</name>
    <name type="common">Clonal raider ant</name>
    <name type="synonym">Cerapachys biroi</name>
    <dbReference type="NCBI Taxonomy" id="2015173"/>
    <lineage>
        <taxon>Eukaryota</taxon>
        <taxon>Metazoa</taxon>
        <taxon>Ecdysozoa</taxon>
        <taxon>Arthropoda</taxon>
        <taxon>Hexapoda</taxon>
        <taxon>Insecta</taxon>
        <taxon>Pterygota</taxon>
        <taxon>Neoptera</taxon>
        <taxon>Endopterygota</taxon>
        <taxon>Hymenoptera</taxon>
        <taxon>Apocrita</taxon>
        <taxon>Aculeata</taxon>
        <taxon>Formicoidea</taxon>
        <taxon>Formicidae</taxon>
        <taxon>Dorylinae</taxon>
        <taxon>Ooceraea</taxon>
    </lineage>
</organism>